<sequence>MRTTTPSFNRRALATQAMQAAAATRAKAKLDQVGPICIYGLCETLGVAVRFNNINMEGMYQRGIPPRIHLSARRPLPRRAYNCAHELGHHVFGHGSSIDELREDAKAQPWEDPKEFLADTFAGFVLMPIIGLRRAFSVRGWTPETVTPAQMFTIACEFGVGYATLLTHLSAGVNMLSRGRAAALHRVTPKSLRMHILGALTPEPLIVTDRHRAAPTLDAEVKTLLLLPRGTEVAGDGGLAFERDLEGGRLFRAVKPGIFQAAAGDWAVFVRIAPIQKNEPYGYIGLAQYRHLEEDPDE</sequence>
<reference evidence="2 3" key="1">
    <citation type="submission" date="2017-07" db="EMBL/GenBank/DDBJ databases">
        <title>Draft Genome Sequences of Select Purple Nonsulfur Bacteria.</title>
        <authorList>
            <person name="Lasarre B."/>
            <person name="Mckinlay J.B."/>
        </authorList>
    </citation>
    <scope>NUCLEOTIDE SEQUENCE [LARGE SCALE GENOMIC DNA]</scope>
    <source>
        <strain evidence="2 3">DSM 11907</strain>
    </source>
</reference>
<evidence type="ECO:0000313" key="3">
    <source>
        <dbReference type="Proteomes" id="UP000248863"/>
    </source>
</evidence>
<dbReference type="Pfam" id="PF06114">
    <property type="entry name" value="Peptidase_M78"/>
    <property type="match status" value="1"/>
</dbReference>
<dbReference type="AlphaFoldDB" id="A0A327KU69"/>
<gene>
    <name evidence="2" type="ORF">CH338_03780</name>
</gene>
<dbReference type="Gene3D" id="1.10.10.2910">
    <property type="match status" value="1"/>
</dbReference>
<dbReference type="InterPro" id="IPR010359">
    <property type="entry name" value="IrrE_HExxH"/>
</dbReference>
<keyword evidence="3" id="KW-1185">Reference proteome</keyword>
<dbReference type="PANTHER" id="PTHR43236:SF1">
    <property type="entry name" value="BLL7220 PROTEIN"/>
    <property type="match status" value="1"/>
</dbReference>
<name>A0A327KU69_9BRAD</name>
<dbReference type="InterPro" id="IPR052345">
    <property type="entry name" value="Rad_response_metalloprotease"/>
</dbReference>
<protein>
    <submittedName>
        <fullName evidence="2">Zn peptidase</fullName>
    </submittedName>
</protein>
<evidence type="ECO:0000259" key="1">
    <source>
        <dbReference type="Pfam" id="PF06114"/>
    </source>
</evidence>
<accession>A0A327KU69</accession>
<feature type="domain" description="IrrE N-terminal-like" evidence="1">
    <location>
        <begin position="42"/>
        <end position="167"/>
    </location>
</feature>
<dbReference type="EMBL" id="NPEU01000022">
    <property type="protein sequence ID" value="RAI41233.1"/>
    <property type="molecule type" value="Genomic_DNA"/>
</dbReference>
<dbReference type="OrthoDB" id="9794834at2"/>
<proteinExistence type="predicted"/>
<evidence type="ECO:0000313" key="2">
    <source>
        <dbReference type="EMBL" id="RAI41233.1"/>
    </source>
</evidence>
<dbReference type="Proteomes" id="UP000248863">
    <property type="component" value="Unassembled WGS sequence"/>
</dbReference>
<organism evidence="2 3">
    <name type="scientific">Rhodoplanes elegans</name>
    <dbReference type="NCBI Taxonomy" id="29408"/>
    <lineage>
        <taxon>Bacteria</taxon>
        <taxon>Pseudomonadati</taxon>
        <taxon>Pseudomonadota</taxon>
        <taxon>Alphaproteobacteria</taxon>
        <taxon>Hyphomicrobiales</taxon>
        <taxon>Nitrobacteraceae</taxon>
        <taxon>Rhodoplanes</taxon>
    </lineage>
</organism>
<comment type="caution">
    <text evidence="2">The sequence shown here is derived from an EMBL/GenBank/DDBJ whole genome shotgun (WGS) entry which is preliminary data.</text>
</comment>
<dbReference type="PANTHER" id="PTHR43236">
    <property type="entry name" value="ANTITOXIN HIGA1"/>
    <property type="match status" value="1"/>
</dbReference>